<dbReference type="RefSeq" id="WP_120174139.1">
    <property type="nucleotide sequence ID" value="NZ_AP018049.1"/>
</dbReference>
<keyword evidence="1" id="KW-1133">Transmembrane helix</keyword>
<evidence type="ECO:0000256" key="1">
    <source>
        <dbReference type="SAM" id="Phobius"/>
    </source>
</evidence>
<dbReference type="AlphaFoldDB" id="A0A250KGX8"/>
<dbReference type="InterPro" id="IPR002656">
    <property type="entry name" value="Acyl_transf_3_dom"/>
</dbReference>
<feature type="transmembrane region" description="Helical" evidence="1">
    <location>
        <begin position="152"/>
        <end position="174"/>
    </location>
</feature>
<proteinExistence type="predicted"/>
<name>A0A250KGX8_9BACT</name>
<feature type="transmembrane region" description="Helical" evidence="1">
    <location>
        <begin position="76"/>
        <end position="101"/>
    </location>
</feature>
<dbReference type="GO" id="GO:0016747">
    <property type="term" value="F:acyltransferase activity, transferring groups other than amino-acyl groups"/>
    <property type="evidence" value="ECO:0007669"/>
    <property type="project" value="InterPro"/>
</dbReference>
<evidence type="ECO:0000313" key="3">
    <source>
        <dbReference type="EMBL" id="BBA28977.1"/>
    </source>
</evidence>
<feature type="transmembrane region" description="Helical" evidence="1">
    <location>
        <begin position="303"/>
        <end position="326"/>
    </location>
</feature>
<feature type="transmembrane region" description="Helical" evidence="1">
    <location>
        <begin position="209"/>
        <end position="229"/>
    </location>
</feature>
<dbReference type="EMBL" id="AP018049">
    <property type="protein sequence ID" value="BBA28977.1"/>
    <property type="molecule type" value="Genomic_DNA"/>
</dbReference>
<feature type="transmembrane region" description="Helical" evidence="1">
    <location>
        <begin position="12"/>
        <end position="30"/>
    </location>
</feature>
<gene>
    <name evidence="3" type="ORF">PMEL1_00897</name>
</gene>
<dbReference type="OrthoDB" id="6623990at2"/>
<accession>A0A250KGX8</accession>
<feature type="transmembrane region" description="Helical" evidence="1">
    <location>
        <begin position="121"/>
        <end position="140"/>
    </location>
</feature>
<feature type="domain" description="Acyltransferase 3" evidence="2">
    <location>
        <begin position="12"/>
        <end position="318"/>
    </location>
</feature>
<dbReference type="InterPro" id="IPR052734">
    <property type="entry name" value="Nod_factor_acetyltransferase"/>
</dbReference>
<feature type="transmembrane region" description="Helical" evidence="1">
    <location>
        <begin position="235"/>
        <end position="254"/>
    </location>
</feature>
<evidence type="ECO:0000313" key="4">
    <source>
        <dbReference type="Proteomes" id="UP000267517"/>
    </source>
</evidence>
<keyword evidence="1" id="KW-0812">Transmembrane</keyword>
<protein>
    <submittedName>
        <fullName evidence="3">O-acetyltransferase</fullName>
    </submittedName>
</protein>
<feature type="transmembrane region" description="Helical" evidence="1">
    <location>
        <begin position="36"/>
        <end position="55"/>
    </location>
</feature>
<reference evidence="3 4" key="1">
    <citation type="submission" date="2017-05" db="EMBL/GenBank/DDBJ databases">
        <title>whole genome sequence of Prevotella melaninogenica GAI 07411.</title>
        <authorList>
            <person name="Kondo Y."/>
            <person name="Hoshino T."/>
        </authorList>
    </citation>
    <scope>NUCLEOTIDE SEQUENCE [LARGE SCALE GENOMIC DNA]</scope>
    <source>
        <strain evidence="3 4">GAI 07411</strain>
    </source>
</reference>
<dbReference type="PANTHER" id="PTHR37312">
    <property type="entry name" value="MEMBRANE-BOUND ACYLTRANSFERASE YKRP-RELATED"/>
    <property type="match status" value="1"/>
</dbReference>
<dbReference type="Pfam" id="PF01757">
    <property type="entry name" value="Acyl_transf_3"/>
    <property type="match status" value="1"/>
</dbReference>
<evidence type="ECO:0000259" key="2">
    <source>
        <dbReference type="Pfam" id="PF01757"/>
    </source>
</evidence>
<sequence>MNSQSIPNQRLPYIDIVKTIALILIVYSHTAHCYGQVYLGSFFIAAFFLMSGYTSKPILSWKTYIMKRTRRLLIPYFFFNVIFIILCRHFSFYDFLGIFYSRFKFNIVGEPMPVMLRSLNGPLWFFTAMFLTDILFIGVIKIIDLTKKNKLVHFFIIFILLVTSFLLNQVPLLLPWSLDMVPFFTLFMYLGHLCFRYNMFDSLQGWKMILTVIVLIVACKVNGSINLSIRVYGQSILLCLLTGTMGTFLLVWMGKSIENTAVGCFLAAVGKHTLTIFSLQMFVLHFVNSTISFVGYDGTQTTINILLGLVAVVIVFVIGKLTSVVLKRLVPSVF</sequence>
<dbReference type="Proteomes" id="UP000267517">
    <property type="component" value="Chromosome I"/>
</dbReference>
<dbReference type="PANTHER" id="PTHR37312:SF1">
    <property type="entry name" value="MEMBRANE-BOUND ACYLTRANSFERASE YKRP-RELATED"/>
    <property type="match status" value="1"/>
</dbReference>
<keyword evidence="1" id="KW-0472">Membrane</keyword>
<keyword evidence="3" id="KW-0808">Transferase</keyword>
<organism evidence="3 4">
    <name type="scientific">Prevotella melaninogenica</name>
    <dbReference type="NCBI Taxonomy" id="28132"/>
    <lineage>
        <taxon>Bacteria</taxon>
        <taxon>Pseudomonadati</taxon>
        <taxon>Bacteroidota</taxon>
        <taxon>Bacteroidia</taxon>
        <taxon>Bacteroidales</taxon>
        <taxon>Prevotellaceae</taxon>
        <taxon>Prevotella</taxon>
    </lineage>
</organism>